<reference evidence="7" key="1">
    <citation type="submission" date="2025-08" db="UniProtKB">
        <authorList>
            <consortium name="Ensembl"/>
        </authorList>
    </citation>
    <scope>IDENTIFICATION</scope>
</reference>
<dbReference type="GO" id="GO:0006508">
    <property type="term" value="P:proteolysis"/>
    <property type="evidence" value="ECO:0007669"/>
    <property type="project" value="UniProtKB-KW"/>
</dbReference>
<dbReference type="PROSITE" id="PS00708">
    <property type="entry name" value="PRO_ENDOPEP_SER"/>
    <property type="match status" value="1"/>
</dbReference>
<organism evidence="7 8">
    <name type="scientific">Neogobius melanostomus</name>
    <name type="common">round goby</name>
    <dbReference type="NCBI Taxonomy" id="47308"/>
    <lineage>
        <taxon>Eukaryota</taxon>
        <taxon>Metazoa</taxon>
        <taxon>Chordata</taxon>
        <taxon>Craniata</taxon>
        <taxon>Vertebrata</taxon>
        <taxon>Euteleostomi</taxon>
        <taxon>Actinopterygii</taxon>
        <taxon>Neopterygii</taxon>
        <taxon>Teleostei</taxon>
        <taxon>Neoteleostei</taxon>
        <taxon>Acanthomorphata</taxon>
        <taxon>Gobiaria</taxon>
        <taxon>Gobiiformes</taxon>
        <taxon>Gobioidei</taxon>
        <taxon>Gobiidae</taxon>
        <taxon>Benthophilinae</taxon>
        <taxon>Neogobiini</taxon>
        <taxon>Neogobius</taxon>
    </lineage>
</organism>
<dbReference type="GO" id="GO:0008239">
    <property type="term" value="F:dipeptidyl-peptidase activity"/>
    <property type="evidence" value="ECO:0007669"/>
    <property type="project" value="TreeGrafter"/>
</dbReference>
<evidence type="ECO:0000259" key="5">
    <source>
        <dbReference type="Pfam" id="PF00326"/>
    </source>
</evidence>
<keyword evidence="8" id="KW-1185">Reference proteome</keyword>
<evidence type="ECO:0000313" key="8">
    <source>
        <dbReference type="Proteomes" id="UP000694523"/>
    </source>
</evidence>
<keyword evidence="3" id="KW-0645">Protease</keyword>
<comment type="subcellular location">
    <subcellularLocation>
        <location evidence="1">Cell projection</location>
        <location evidence="1">Invadopodium membrane</location>
        <topology evidence="1">Single-pass type II membrane protein</topology>
    </subcellularLocation>
    <subcellularLocation>
        <location evidence="2">Cell projection</location>
        <location evidence="2">Lamellipodium membrane</location>
        <topology evidence="2">Single-pass type II membrane protein</topology>
    </subcellularLocation>
</comment>
<feature type="domain" description="Peptidase S9 prolyl oligopeptidase catalytic" evidence="5">
    <location>
        <begin position="506"/>
        <end position="578"/>
    </location>
</feature>
<feature type="domain" description="Peptidase S9 prolyl oligopeptidase catalytic" evidence="5">
    <location>
        <begin position="420"/>
        <end position="501"/>
    </location>
</feature>
<dbReference type="InterPro" id="IPR002469">
    <property type="entry name" value="Peptidase_S9B_N"/>
</dbReference>
<dbReference type="InterPro" id="IPR002471">
    <property type="entry name" value="Pept_S9_AS"/>
</dbReference>
<dbReference type="Gene3D" id="3.40.50.1820">
    <property type="entry name" value="alpha/beta hydrolase"/>
    <property type="match status" value="2"/>
</dbReference>
<dbReference type="Pfam" id="PF00930">
    <property type="entry name" value="DPPIV_N"/>
    <property type="match status" value="2"/>
</dbReference>
<dbReference type="Gene3D" id="2.140.10.30">
    <property type="entry name" value="Dipeptidylpeptidase IV, N-terminal domain"/>
    <property type="match status" value="2"/>
</dbReference>
<dbReference type="InterPro" id="IPR050278">
    <property type="entry name" value="Serine_Prot_S9B/DPPIV"/>
</dbReference>
<protein>
    <submittedName>
        <fullName evidence="7">Dipeptidyl-peptidase 4</fullName>
    </submittedName>
</protein>
<dbReference type="SUPFAM" id="SSF53474">
    <property type="entry name" value="alpha/beta-Hydrolases"/>
    <property type="match status" value="1"/>
</dbReference>
<dbReference type="PANTHER" id="PTHR11731">
    <property type="entry name" value="PROTEASE FAMILY S9B,C DIPEPTIDYL-PEPTIDASE IV-RELATED"/>
    <property type="match status" value="1"/>
</dbReference>
<reference evidence="7" key="2">
    <citation type="submission" date="2025-09" db="UniProtKB">
        <authorList>
            <consortium name="Ensembl"/>
        </authorList>
    </citation>
    <scope>IDENTIFICATION</scope>
</reference>
<proteinExistence type="predicted"/>
<evidence type="ECO:0000256" key="3">
    <source>
        <dbReference type="ARBA" id="ARBA00022670"/>
    </source>
</evidence>
<evidence type="ECO:0000313" key="7">
    <source>
        <dbReference type="Ensembl" id="ENSNMLP00000020992.1"/>
    </source>
</evidence>
<sequence length="579" mass="66865">MSALSPCFMAMMLRFSLHNNVLSLFKGKPKDAEGEEQRFFSLLDVYNNTLRPKSYNMRWISGLPCTETPPLVITHDGILSYLLLKWIHSFFASYSLYDIAKNLQQVQFFDWSPVGHKLAYVWNNDVYVKTSPELDSERVTDSGKVNEIFNGIPDWSYEEEMFSSARGLWWSPGGKFVAYAQFNVSQVPHIEYPWFGNVRLFEHYLATVTWATDDRIAVQWLKRVQNTLILQIYSLTGTGWGHSEVRFAPSEPVFSADKNSYYLVMSDKQKYKHLHHGVVEPITSGKWEVIKISLMTDDSIYFVSNEFDGLPGGRNVYRYTYVQLATTYSKHFDYIFLLSPVGAEMTNNQCALRVTLLKNLSLENNKAFANHISKIQMPKMKRDLWYKMVLPPDFSESKKYPLLIDVYAGPCSQRVDYTYSLSWATYLASTEKIIVATFDGRGSGYQGDEIMHKLYKRLGTDEVEDQITATKEFIRWGFIDKDRVAIWGWSYGGYVTSMNSTATASERMKNFRNVQYLLVHGTADDNVHFQQSAEISEALVQEEVDFEAMWYTDKDHNIGGLANMHLYNHLSHFLLRCFA</sequence>
<evidence type="ECO:0000256" key="2">
    <source>
        <dbReference type="ARBA" id="ARBA00004485"/>
    </source>
</evidence>
<dbReference type="GO" id="GO:0031258">
    <property type="term" value="C:lamellipodium membrane"/>
    <property type="evidence" value="ECO:0007669"/>
    <property type="project" value="UniProtKB-SubCell"/>
</dbReference>
<dbReference type="SUPFAM" id="SSF82171">
    <property type="entry name" value="DPP6 N-terminal domain-like"/>
    <property type="match status" value="1"/>
</dbReference>
<keyword evidence="4" id="KW-0378">Hydrolase</keyword>
<dbReference type="Pfam" id="PF00326">
    <property type="entry name" value="Peptidase_S9"/>
    <property type="match status" value="2"/>
</dbReference>
<dbReference type="GO" id="GO:0004252">
    <property type="term" value="F:serine-type endopeptidase activity"/>
    <property type="evidence" value="ECO:0007669"/>
    <property type="project" value="InterPro"/>
</dbReference>
<dbReference type="Proteomes" id="UP000694523">
    <property type="component" value="Unplaced"/>
</dbReference>
<dbReference type="PANTHER" id="PTHR11731:SF205">
    <property type="entry name" value="DIPEPTIDYL PEPTIDASE 4"/>
    <property type="match status" value="1"/>
</dbReference>
<evidence type="ECO:0000259" key="6">
    <source>
        <dbReference type="Pfam" id="PF00930"/>
    </source>
</evidence>
<accession>A0A8C6WP08</accession>
<feature type="domain" description="Dipeptidylpeptidase IV N-terminal" evidence="6">
    <location>
        <begin position="85"/>
        <end position="195"/>
    </location>
</feature>
<name>A0A8C6WP08_9GOBI</name>
<evidence type="ECO:0000256" key="1">
    <source>
        <dbReference type="ARBA" id="ARBA00004341"/>
    </source>
</evidence>
<evidence type="ECO:0000256" key="4">
    <source>
        <dbReference type="ARBA" id="ARBA00022801"/>
    </source>
</evidence>
<dbReference type="InterPro" id="IPR029058">
    <property type="entry name" value="AB_hydrolase_fold"/>
</dbReference>
<dbReference type="AlphaFoldDB" id="A0A8C6WP08"/>
<dbReference type="InterPro" id="IPR001375">
    <property type="entry name" value="Peptidase_S9_cat"/>
</dbReference>
<feature type="domain" description="Dipeptidylpeptidase IV N-terminal" evidence="6">
    <location>
        <begin position="202"/>
        <end position="322"/>
    </location>
</feature>
<dbReference type="Ensembl" id="ENSNMLT00000023536.1">
    <property type="protein sequence ID" value="ENSNMLP00000020992.1"/>
    <property type="gene ID" value="ENSNMLG00000013263.1"/>
</dbReference>